<dbReference type="EMBL" id="MN990729">
    <property type="protein sequence ID" value="QJR98258.1"/>
    <property type="molecule type" value="Genomic_DNA"/>
</dbReference>
<name>A0A6M4NMX3_9PROT</name>
<dbReference type="GO" id="GO:0008360">
    <property type="term" value="P:regulation of cell shape"/>
    <property type="evidence" value="ECO:0007669"/>
    <property type="project" value="UniProtKB-KW"/>
</dbReference>
<evidence type="ECO:0000313" key="12">
    <source>
        <dbReference type="EMBL" id="QJR98258.1"/>
    </source>
</evidence>
<feature type="domain" description="Mur ligase central" evidence="11">
    <location>
        <begin position="112"/>
        <end position="284"/>
    </location>
</feature>
<evidence type="ECO:0000259" key="9">
    <source>
        <dbReference type="Pfam" id="PF01225"/>
    </source>
</evidence>
<reference evidence="12" key="1">
    <citation type="submission" date="2020-01" db="EMBL/GenBank/DDBJ databases">
        <title>Gastrointestinal microbiota of LL stock colony Peromyscus leucopus.</title>
        <authorList>
            <person name="Milovic A."/>
            <person name="Bassam K."/>
            <person name="Keay E."/>
            <person name="Barbour A.G."/>
        </authorList>
    </citation>
    <scope>NUCLEOTIDE SEQUENCE</scope>
    <source>
        <strain evidence="12">LL90</strain>
    </source>
</reference>
<dbReference type="InterPro" id="IPR036615">
    <property type="entry name" value="Mur_ligase_C_dom_sf"/>
</dbReference>
<evidence type="ECO:0000256" key="4">
    <source>
        <dbReference type="ARBA" id="ARBA00022840"/>
    </source>
</evidence>
<dbReference type="SUPFAM" id="SSF51984">
    <property type="entry name" value="MurCD N-terminal domain"/>
    <property type="match status" value="1"/>
</dbReference>
<dbReference type="SUPFAM" id="SSF53244">
    <property type="entry name" value="MurD-like peptide ligases, peptide-binding domain"/>
    <property type="match status" value="1"/>
</dbReference>
<dbReference type="GO" id="GO:0009252">
    <property type="term" value="P:peptidoglycan biosynthetic process"/>
    <property type="evidence" value="ECO:0007669"/>
    <property type="project" value="UniProtKB-KW"/>
</dbReference>
<keyword evidence="1 12" id="KW-0436">Ligase</keyword>
<feature type="domain" description="Mur ligase N-terminal catalytic" evidence="9">
    <location>
        <begin position="5"/>
        <end position="106"/>
    </location>
</feature>
<evidence type="ECO:0000256" key="1">
    <source>
        <dbReference type="ARBA" id="ARBA00022598"/>
    </source>
</evidence>
<keyword evidence="8" id="KW-0961">Cell wall biogenesis/degradation</keyword>
<accession>A0A6M4NMX3</accession>
<dbReference type="GO" id="GO:0051301">
    <property type="term" value="P:cell division"/>
    <property type="evidence" value="ECO:0007669"/>
    <property type="project" value="UniProtKB-KW"/>
</dbReference>
<dbReference type="InterPro" id="IPR004101">
    <property type="entry name" value="Mur_ligase_C"/>
</dbReference>
<dbReference type="GO" id="GO:0008763">
    <property type="term" value="F:UDP-N-acetylmuramate-L-alanine ligase activity"/>
    <property type="evidence" value="ECO:0007669"/>
    <property type="project" value="UniProtKB-EC"/>
</dbReference>
<keyword evidence="5" id="KW-0133">Cell shape</keyword>
<dbReference type="Pfam" id="PF01225">
    <property type="entry name" value="Mur_ligase"/>
    <property type="match status" value="1"/>
</dbReference>
<dbReference type="Gene3D" id="3.40.1190.10">
    <property type="entry name" value="Mur-like, catalytic domain"/>
    <property type="match status" value="1"/>
</dbReference>
<dbReference type="Pfam" id="PF08245">
    <property type="entry name" value="Mur_ligase_M"/>
    <property type="match status" value="1"/>
</dbReference>
<dbReference type="Gene3D" id="3.40.50.720">
    <property type="entry name" value="NAD(P)-binding Rossmann-like Domain"/>
    <property type="match status" value="1"/>
</dbReference>
<evidence type="ECO:0000256" key="3">
    <source>
        <dbReference type="ARBA" id="ARBA00022741"/>
    </source>
</evidence>
<dbReference type="InterPro" id="IPR013221">
    <property type="entry name" value="Mur_ligase_cen"/>
</dbReference>
<evidence type="ECO:0000256" key="5">
    <source>
        <dbReference type="ARBA" id="ARBA00022960"/>
    </source>
</evidence>
<organism evidence="12">
    <name type="scientific">uncultured Alphaproteobacteria bacterium</name>
    <dbReference type="NCBI Taxonomy" id="91750"/>
    <lineage>
        <taxon>Bacteria</taxon>
        <taxon>Pseudomonadati</taxon>
        <taxon>Pseudomonadota</taxon>
        <taxon>Alphaproteobacteria</taxon>
        <taxon>environmental samples</taxon>
    </lineage>
</organism>
<keyword evidence="3" id="KW-0547">Nucleotide-binding</keyword>
<evidence type="ECO:0000259" key="10">
    <source>
        <dbReference type="Pfam" id="PF02875"/>
    </source>
</evidence>
<dbReference type="SUPFAM" id="SSF53623">
    <property type="entry name" value="MurD-like peptide ligases, catalytic domain"/>
    <property type="match status" value="1"/>
</dbReference>
<keyword evidence="4" id="KW-0067">ATP-binding</keyword>
<evidence type="ECO:0000256" key="7">
    <source>
        <dbReference type="ARBA" id="ARBA00023306"/>
    </source>
</evidence>
<evidence type="ECO:0000256" key="8">
    <source>
        <dbReference type="ARBA" id="ARBA00023316"/>
    </source>
</evidence>
<dbReference type="InterPro" id="IPR000713">
    <property type="entry name" value="Mur_ligase_N"/>
</dbReference>
<keyword evidence="6" id="KW-0573">Peptidoglycan synthesis</keyword>
<evidence type="ECO:0000256" key="6">
    <source>
        <dbReference type="ARBA" id="ARBA00022984"/>
    </source>
</evidence>
<dbReference type="InterPro" id="IPR036565">
    <property type="entry name" value="Mur-like_cat_sf"/>
</dbReference>
<dbReference type="EC" id="6.3.2.8" evidence="12"/>
<dbReference type="GO" id="GO:0071555">
    <property type="term" value="P:cell wall organization"/>
    <property type="evidence" value="ECO:0007669"/>
    <property type="project" value="UniProtKB-KW"/>
</dbReference>
<sequence length="455" mass="49524">MTKVCFCGVSGNGMSPLAQILSLKGYEVYGSDRSFDAGRDAANRKALENMGIKIIPQDGSAVTSDMETVYVSAALDESNPDVKAALNLRIPVKKRSDLLAKLFSEYEYGIAVGGTSGKTTTTAMIGYILDMLGQKPCMINGGMLRNYELLKGLPNFIYNEGKICVIEADESDGSICKYHPNIGLINNISHDHTSMEKLKEYFATFAANTKDAIVINYDCELTRSMTHAKKAITFSTKDSAADFYAENIKFLPEGIEYGFRGKTFKLNLFGAFNVSNALAAIAVCAQAGIDPFDAAKALEGFTGIKRRLEIVGTSENNITLIDDFAHNPSKIGSSLGALKEYSGRLIVMYQSHSPFSAQNTGSEVAEVVAKTLDKDDIFLMPEVYMLNKNVDKGITAANIINGIKQNGFANALFLETQQAVHDYIVKNAQSGDRIVIMGARDNSLPTFSRNLLKEL</sequence>
<dbReference type="AlphaFoldDB" id="A0A6M4NMX3"/>
<evidence type="ECO:0000259" key="11">
    <source>
        <dbReference type="Pfam" id="PF08245"/>
    </source>
</evidence>
<dbReference type="PANTHER" id="PTHR43445">
    <property type="entry name" value="UDP-N-ACETYLMURAMATE--L-ALANINE LIGASE-RELATED"/>
    <property type="match status" value="1"/>
</dbReference>
<feature type="domain" description="Mur ligase C-terminal" evidence="10">
    <location>
        <begin position="306"/>
        <end position="440"/>
    </location>
</feature>
<dbReference type="Gene3D" id="3.90.190.20">
    <property type="entry name" value="Mur ligase, C-terminal domain"/>
    <property type="match status" value="1"/>
</dbReference>
<keyword evidence="2" id="KW-0132">Cell division</keyword>
<dbReference type="PANTHER" id="PTHR43445:SF3">
    <property type="entry name" value="UDP-N-ACETYLMURAMATE--L-ALANINE LIGASE"/>
    <property type="match status" value="1"/>
</dbReference>
<dbReference type="Pfam" id="PF02875">
    <property type="entry name" value="Mur_ligase_C"/>
    <property type="match status" value="1"/>
</dbReference>
<dbReference type="InterPro" id="IPR050061">
    <property type="entry name" value="MurCDEF_pg_biosynth"/>
</dbReference>
<dbReference type="GO" id="GO:0005524">
    <property type="term" value="F:ATP binding"/>
    <property type="evidence" value="ECO:0007669"/>
    <property type="project" value="UniProtKB-KW"/>
</dbReference>
<gene>
    <name evidence="12" type="primary">murC</name>
    <name evidence="12" type="ORF">PlAlph_2630</name>
</gene>
<keyword evidence="7" id="KW-0131">Cell cycle</keyword>
<protein>
    <submittedName>
        <fullName evidence="12">UDP-N-acetylmuramate--L-alanine ligase</fullName>
        <ecNumber evidence="12">6.3.2.8</ecNumber>
    </submittedName>
</protein>
<evidence type="ECO:0000256" key="2">
    <source>
        <dbReference type="ARBA" id="ARBA00022618"/>
    </source>
</evidence>
<proteinExistence type="predicted"/>